<dbReference type="GO" id="GO:0043953">
    <property type="term" value="P:protein transport by the Tat complex"/>
    <property type="evidence" value="ECO:0007669"/>
    <property type="project" value="TreeGrafter"/>
</dbReference>
<dbReference type="GO" id="GO:0009977">
    <property type="term" value="F:proton motive force dependent protein transmembrane transporter activity"/>
    <property type="evidence" value="ECO:0007669"/>
    <property type="project" value="TreeGrafter"/>
</dbReference>
<evidence type="ECO:0000256" key="6">
    <source>
        <dbReference type="SAM" id="Phobius"/>
    </source>
</evidence>
<evidence type="ECO:0000256" key="1">
    <source>
        <dbReference type="ARBA" id="ARBA00004141"/>
    </source>
</evidence>
<evidence type="ECO:0000256" key="2">
    <source>
        <dbReference type="ARBA" id="ARBA00022692"/>
    </source>
</evidence>
<evidence type="ECO:0000256" key="3">
    <source>
        <dbReference type="ARBA" id="ARBA00022989"/>
    </source>
</evidence>
<dbReference type="AlphaFoldDB" id="A0A381U5A1"/>
<organism evidence="7">
    <name type="scientific">marine metagenome</name>
    <dbReference type="NCBI Taxonomy" id="408172"/>
    <lineage>
        <taxon>unclassified sequences</taxon>
        <taxon>metagenomes</taxon>
        <taxon>ecological metagenomes</taxon>
    </lineage>
</organism>
<evidence type="ECO:0000256" key="5">
    <source>
        <dbReference type="SAM" id="MobiDB-lite"/>
    </source>
</evidence>
<feature type="transmembrane region" description="Helical" evidence="6">
    <location>
        <begin position="157"/>
        <end position="181"/>
    </location>
</feature>
<evidence type="ECO:0000256" key="4">
    <source>
        <dbReference type="ARBA" id="ARBA00023136"/>
    </source>
</evidence>
<reference evidence="7" key="1">
    <citation type="submission" date="2018-05" db="EMBL/GenBank/DDBJ databases">
        <authorList>
            <person name="Lanie J.A."/>
            <person name="Ng W.-L."/>
            <person name="Kazmierczak K.M."/>
            <person name="Andrzejewski T.M."/>
            <person name="Davidsen T.M."/>
            <person name="Wayne K.J."/>
            <person name="Tettelin H."/>
            <person name="Glass J.I."/>
            <person name="Rusch D."/>
            <person name="Podicherti R."/>
            <person name="Tsui H.-C.T."/>
            <person name="Winkler M.E."/>
        </authorList>
    </citation>
    <scope>NUCLEOTIDE SEQUENCE</scope>
</reference>
<proteinExistence type="predicted"/>
<feature type="compositionally biased region" description="Polar residues" evidence="5">
    <location>
        <begin position="365"/>
        <end position="374"/>
    </location>
</feature>
<feature type="transmembrane region" description="Helical" evidence="6">
    <location>
        <begin position="73"/>
        <end position="92"/>
    </location>
</feature>
<dbReference type="PANTHER" id="PTHR30371:SF0">
    <property type="entry name" value="SEC-INDEPENDENT PROTEIN TRANSLOCASE PROTEIN TATC, CHLOROPLASTIC-RELATED"/>
    <property type="match status" value="1"/>
</dbReference>
<gene>
    <name evidence="7" type="ORF">METZ01_LOCUS76279</name>
</gene>
<feature type="transmembrane region" description="Helical" evidence="6">
    <location>
        <begin position="23"/>
        <end position="42"/>
    </location>
</feature>
<evidence type="ECO:0000313" key="7">
    <source>
        <dbReference type="EMBL" id="SVA23425.1"/>
    </source>
</evidence>
<dbReference type="GO" id="GO:0033281">
    <property type="term" value="C:TAT protein transport complex"/>
    <property type="evidence" value="ECO:0007669"/>
    <property type="project" value="TreeGrafter"/>
</dbReference>
<dbReference type="PANTHER" id="PTHR30371">
    <property type="entry name" value="SEC-INDEPENDENT PROTEIN TRANSLOCASE PROTEIN TATC"/>
    <property type="match status" value="1"/>
</dbReference>
<keyword evidence="4 6" id="KW-0472">Membrane</keyword>
<keyword evidence="2 6" id="KW-0812">Transmembrane</keyword>
<dbReference type="PRINTS" id="PR01840">
    <property type="entry name" value="TATCFAMILY"/>
</dbReference>
<dbReference type="GO" id="GO:0065002">
    <property type="term" value="P:intracellular protein transmembrane transport"/>
    <property type="evidence" value="ECO:0007669"/>
    <property type="project" value="TreeGrafter"/>
</dbReference>
<sequence length="374" mass="40576">MTLAVSSDKARPLSEHLAELNHVIRISAILLFVATIACAYATDSLMRAWLNYLPLGADAPNLSVYSPFEWLEIRWSLAILLALLTVMPVISLQLHRFARPGLLPRERSWLATLLCLSMVIIPLVILATWGYMLPFFIEAAHAADSLEGVGTRYDASALFRLALGFSWLFLTIMLATLSLSIARLLGLVEHGEVRFRARILLIFGGLLLLTLPTEYEGLRLLAAFAAMALADTISQTLPEAPLGRRKFEVDDVISRDGSTHRVALLDCGCEGACPRFPAGSVHHGVAMPKCSALCLEPTEQDALADMVLHHGITNIIIAGCDATPLPLSLRSSLDSMGCGYAGLGWLDAPESSDDSWKASSISDSMHQPTESALD</sequence>
<feature type="transmembrane region" description="Helical" evidence="6">
    <location>
        <begin position="193"/>
        <end position="211"/>
    </location>
</feature>
<dbReference type="Pfam" id="PF00902">
    <property type="entry name" value="TatC"/>
    <property type="match status" value="1"/>
</dbReference>
<dbReference type="InterPro" id="IPR002033">
    <property type="entry name" value="TatC"/>
</dbReference>
<name>A0A381U5A1_9ZZZZ</name>
<dbReference type="EMBL" id="UINC01005768">
    <property type="protein sequence ID" value="SVA23425.1"/>
    <property type="molecule type" value="Genomic_DNA"/>
</dbReference>
<accession>A0A381U5A1</accession>
<protein>
    <submittedName>
        <fullName evidence="7">Uncharacterized protein</fullName>
    </submittedName>
</protein>
<feature type="region of interest" description="Disordered" evidence="5">
    <location>
        <begin position="350"/>
        <end position="374"/>
    </location>
</feature>
<comment type="subcellular location">
    <subcellularLocation>
        <location evidence="1">Membrane</location>
        <topology evidence="1">Multi-pass membrane protein</topology>
    </subcellularLocation>
</comment>
<feature type="transmembrane region" description="Helical" evidence="6">
    <location>
        <begin position="113"/>
        <end position="137"/>
    </location>
</feature>
<keyword evidence="3 6" id="KW-1133">Transmembrane helix</keyword>